<dbReference type="InterPro" id="IPR009003">
    <property type="entry name" value="Peptidase_S1_PA"/>
</dbReference>
<dbReference type="SMART" id="SM00020">
    <property type="entry name" value="Tryp_SPc"/>
    <property type="match status" value="1"/>
</dbReference>
<dbReference type="Pfam" id="PF00089">
    <property type="entry name" value="Trypsin"/>
    <property type="match status" value="1"/>
</dbReference>
<reference evidence="6" key="1">
    <citation type="submission" date="2017-01" db="EMBL/GenBank/DDBJ databases">
        <title>Comparative genomics of anhydrobiosis in the tardigrade Hypsibius dujardini.</title>
        <authorList>
            <person name="Yoshida Y."/>
            <person name="Koutsovoulos G."/>
            <person name="Laetsch D."/>
            <person name="Stevens L."/>
            <person name="Kumar S."/>
            <person name="Horikawa D."/>
            <person name="Ishino K."/>
            <person name="Komine S."/>
            <person name="Tomita M."/>
            <person name="Blaxter M."/>
            <person name="Arakawa K."/>
        </authorList>
    </citation>
    <scope>NUCLEOTIDE SEQUENCE [LARGE SCALE GENOMIC DNA]</scope>
    <source>
        <strain evidence="6">Z151</strain>
    </source>
</reference>
<name>A0A1W0W9R6_HYPEX</name>
<protein>
    <submittedName>
        <fullName evidence="5">Tryptase beta-2</fullName>
    </submittedName>
</protein>
<keyword evidence="3" id="KW-0732">Signal</keyword>
<dbReference type="EMBL" id="MTYJ01000157">
    <property type="protein sequence ID" value="OQV11946.1"/>
    <property type="molecule type" value="Genomic_DNA"/>
</dbReference>
<dbReference type="PRINTS" id="PR00722">
    <property type="entry name" value="CHYMOTRYPSIN"/>
</dbReference>
<organism evidence="5 6">
    <name type="scientific">Hypsibius exemplaris</name>
    <name type="common">Freshwater tardigrade</name>
    <dbReference type="NCBI Taxonomy" id="2072580"/>
    <lineage>
        <taxon>Eukaryota</taxon>
        <taxon>Metazoa</taxon>
        <taxon>Ecdysozoa</taxon>
        <taxon>Tardigrada</taxon>
        <taxon>Eutardigrada</taxon>
        <taxon>Parachela</taxon>
        <taxon>Hypsibioidea</taxon>
        <taxon>Hypsibiidae</taxon>
        <taxon>Hypsibius</taxon>
    </lineage>
</organism>
<dbReference type="InterPro" id="IPR001314">
    <property type="entry name" value="Peptidase_S1A"/>
</dbReference>
<dbReference type="GO" id="GO:0004252">
    <property type="term" value="F:serine-type endopeptidase activity"/>
    <property type="evidence" value="ECO:0007669"/>
    <property type="project" value="InterPro"/>
</dbReference>
<sequence length="345" mass="36107">MAVARTFVVIMAIGLIVAAAADYYGSGNAGVTEDTTAATTNAPDKGGDAETGQRTCGLTGVGVIGDLFKTSVNGSSSMKNHGSHLVFPTIVGGQLALRNQLCWQISLRILFPNGIGNCGGTILGPSTILTAAHCFDGAITGANQLASEFAKNVRVRTGSLKSDAIPTDDETGCATQYTVKTITLHPQYDKSRNINDIAVLTLNKAMSFEDKPCQCTACIEDREPTVGDVCIVSGTGNEFTDDTNPSRPMKYVNVTILENVPALCNVVDAATDQQQTLCAGGVIGQNFCVGDSGGPLVCRSPLDSNLYSAGVVSESGNVCANEKNGKLTKTKFYLSWIRSVSVDDL</sequence>
<dbReference type="PANTHER" id="PTHR24256">
    <property type="entry name" value="TRYPTASE-RELATED"/>
    <property type="match status" value="1"/>
</dbReference>
<dbReference type="AlphaFoldDB" id="A0A1W0W9R6"/>
<dbReference type="InterPro" id="IPR001254">
    <property type="entry name" value="Trypsin_dom"/>
</dbReference>
<dbReference type="PROSITE" id="PS50240">
    <property type="entry name" value="TRYPSIN_DOM"/>
    <property type="match status" value="1"/>
</dbReference>
<dbReference type="GO" id="GO:0006508">
    <property type="term" value="P:proteolysis"/>
    <property type="evidence" value="ECO:0007669"/>
    <property type="project" value="InterPro"/>
</dbReference>
<evidence type="ECO:0000313" key="5">
    <source>
        <dbReference type="EMBL" id="OQV11946.1"/>
    </source>
</evidence>
<gene>
    <name evidence="5" type="ORF">BV898_13741</name>
</gene>
<evidence type="ECO:0000256" key="3">
    <source>
        <dbReference type="SAM" id="SignalP"/>
    </source>
</evidence>
<comment type="caution">
    <text evidence="5">The sequence shown here is derived from an EMBL/GenBank/DDBJ whole genome shotgun (WGS) entry which is preliminary data.</text>
</comment>
<dbReference type="SUPFAM" id="SSF50494">
    <property type="entry name" value="Trypsin-like serine proteases"/>
    <property type="match status" value="1"/>
</dbReference>
<dbReference type="FunFam" id="2.40.10.10:FF:000068">
    <property type="entry name" value="transmembrane protease serine 2"/>
    <property type="match status" value="1"/>
</dbReference>
<comment type="similarity">
    <text evidence="2">Belongs to the peptidase S1 family. CLIP subfamily.</text>
</comment>
<dbReference type="CDD" id="cd00190">
    <property type="entry name" value="Tryp_SPc"/>
    <property type="match status" value="1"/>
</dbReference>
<dbReference type="OrthoDB" id="6755574at2759"/>
<dbReference type="Gene3D" id="2.40.10.10">
    <property type="entry name" value="Trypsin-like serine proteases"/>
    <property type="match status" value="1"/>
</dbReference>
<evidence type="ECO:0000256" key="2">
    <source>
        <dbReference type="ARBA" id="ARBA00024195"/>
    </source>
</evidence>
<dbReference type="Proteomes" id="UP000192578">
    <property type="component" value="Unassembled WGS sequence"/>
</dbReference>
<dbReference type="InterPro" id="IPR018114">
    <property type="entry name" value="TRYPSIN_HIS"/>
</dbReference>
<feature type="domain" description="Peptidase S1" evidence="4">
    <location>
        <begin position="90"/>
        <end position="342"/>
    </location>
</feature>
<accession>A0A1W0W9R6</accession>
<keyword evidence="1" id="KW-1015">Disulfide bond</keyword>
<feature type="signal peptide" evidence="3">
    <location>
        <begin position="1"/>
        <end position="21"/>
    </location>
</feature>
<evidence type="ECO:0000256" key="1">
    <source>
        <dbReference type="ARBA" id="ARBA00023157"/>
    </source>
</evidence>
<proteinExistence type="inferred from homology"/>
<feature type="chain" id="PRO_5012190301" evidence="3">
    <location>
        <begin position="22"/>
        <end position="345"/>
    </location>
</feature>
<dbReference type="InterPro" id="IPR051487">
    <property type="entry name" value="Ser/Thr_Proteases_Immune/Dev"/>
</dbReference>
<dbReference type="PROSITE" id="PS00134">
    <property type="entry name" value="TRYPSIN_HIS"/>
    <property type="match status" value="1"/>
</dbReference>
<dbReference type="InterPro" id="IPR043504">
    <property type="entry name" value="Peptidase_S1_PA_chymotrypsin"/>
</dbReference>
<evidence type="ECO:0000313" key="6">
    <source>
        <dbReference type="Proteomes" id="UP000192578"/>
    </source>
</evidence>
<keyword evidence="6" id="KW-1185">Reference proteome</keyword>
<evidence type="ECO:0000259" key="4">
    <source>
        <dbReference type="PROSITE" id="PS50240"/>
    </source>
</evidence>